<reference evidence="2" key="1">
    <citation type="submission" date="2014-04" db="EMBL/GenBank/DDBJ databases">
        <title>Evolutionary Origins and Diversification of the Mycorrhizal Mutualists.</title>
        <authorList>
            <consortium name="DOE Joint Genome Institute"/>
            <consortium name="Mycorrhizal Genomics Consortium"/>
            <person name="Kohler A."/>
            <person name="Kuo A."/>
            <person name="Nagy L.G."/>
            <person name="Floudas D."/>
            <person name="Copeland A."/>
            <person name="Barry K.W."/>
            <person name="Cichocki N."/>
            <person name="Veneault-Fourrey C."/>
            <person name="LaButti K."/>
            <person name="Lindquist E.A."/>
            <person name="Lipzen A."/>
            <person name="Lundell T."/>
            <person name="Morin E."/>
            <person name="Murat C."/>
            <person name="Riley R."/>
            <person name="Ohm R."/>
            <person name="Sun H."/>
            <person name="Tunlid A."/>
            <person name="Henrissat B."/>
            <person name="Grigoriev I.V."/>
            <person name="Hibbett D.S."/>
            <person name="Martin F."/>
        </authorList>
    </citation>
    <scope>NUCLEOTIDE SEQUENCE [LARGE SCALE GENOMIC DNA]</scope>
    <source>
        <strain evidence="2">FD-334 SS-4</strain>
    </source>
</reference>
<evidence type="ECO:0000313" key="1">
    <source>
        <dbReference type="EMBL" id="KJA27632.1"/>
    </source>
</evidence>
<evidence type="ECO:0000313" key="2">
    <source>
        <dbReference type="Proteomes" id="UP000054270"/>
    </source>
</evidence>
<dbReference type="EMBL" id="KN817523">
    <property type="protein sequence ID" value="KJA27632.1"/>
    <property type="molecule type" value="Genomic_DNA"/>
</dbReference>
<gene>
    <name evidence="1" type="ORF">HYPSUDRAFT_866598</name>
</gene>
<dbReference type="Proteomes" id="UP000054270">
    <property type="component" value="Unassembled WGS sequence"/>
</dbReference>
<dbReference type="OrthoDB" id="3155837at2759"/>
<sequence>MMVGLIASISEGFYCYRAGALTQSKCAVGAIIIVRVIFHINSRVFLNRYDLQALAGPAFCGFCCDSTAQIHSPGIQATYSNFHLYYYRYMGRMQFCLRYSDCHNNDISCERYLRRLQPA</sequence>
<name>A0A0D2LJ27_HYPSF</name>
<keyword evidence="2" id="KW-1185">Reference proteome</keyword>
<dbReference type="AlphaFoldDB" id="A0A0D2LJ27"/>
<accession>A0A0D2LJ27</accession>
<proteinExistence type="predicted"/>
<organism evidence="1 2">
    <name type="scientific">Hypholoma sublateritium (strain FD-334 SS-4)</name>
    <dbReference type="NCBI Taxonomy" id="945553"/>
    <lineage>
        <taxon>Eukaryota</taxon>
        <taxon>Fungi</taxon>
        <taxon>Dikarya</taxon>
        <taxon>Basidiomycota</taxon>
        <taxon>Agaricomycotina</taxon>
        <taxon>Agaricomycetes</taxon>
        <taxon>Agaricomycetidae</taxon>
        <taxon>Agaricales</taxon>
        <taxon>Agaricineae</taxon>
        <taxon>Strophariaceae</taxon>
        <taxon>Hypholoma</taxon>
    </lineage>
</organism>
<protein>
    <submittedName>
        <fullName evidence="1">Uncharacterized protein</fullName>
    </submittedName>
</protein>